<dbReference type="CDD" id="cd18093">
    <property type="entry name" value="SpoU-like_TrmJ"/>
    <property type="match status" value="1"/>
</dbReference>
<keyword evidence="5" id="KW-0819">tRNA processing</keyword>
<name>A0A421DTZ3_9GAMM</name>
<evidence type="ECO:0000313" key="7">
    <source>
        <dbReference type="EMBL" id="RLM28199.1"/>
    </source>
</evidence>
<comment type="catalytic activity">
    <reaction evidence="5">
        <text>uridine(32) in tRNA + S-adenosyl-L-methionine = 2'-O-methyluridine(32) in tRNA + S-adenosyl-L-homocysteine + H(+)</text>
        <dbReference type="Rhea" id="RHEA:42936"/>
        <dbReference type="Rhea" id="RHEA-COMP:10107"/>
        <dbReference type="Rhea" id="RHEA-COMP:10290"/>
        <dbReference type="ChEBI" id="CHEBI:15378"/>
        <dbReference type="ChEBI" id="CHEBI:57856"/>
        <dbReference type="ChEBI" id="CHEBI:59789"/>
        <dbReference type="ChEBI" id="CHEBI:65315"/>
        <dbReference type="ChEBI" id="CHEBI:74478"/>
        <dbReference type="EC" id="2.1.1.200"/>
    </reaction>
</comment>
<dbReference type="PANTHER" id="PTHR42786">
    <property type="entry name" value="TRNA/RRNA METHYLTRANSFERASE"/>
    <property type="match status" value="1"/>
</dbReference>
<dbReference type="OrthoDB" id="9806346at2"/>
<accession>A0A421DTZ3</accession>
<proteinExistence type="inferred from homology"/>
<comment type="subcellular location">
    <subcellularLocation>
        <location evidence="5">Cytoplasm</location>
    </subcellularLocation>
</comment>
<feature type="domain" description="tRNA/rRNA methyltransferase SpoU type" evidence="6">
    <location>
        <begin position="3"/>
        <end position="153"/>
    </location>
</feature>
<dbReference type="SUPFAM" id="SSF75217">
    <property type="entry name" value="alpha/beta knot"/>
    <property type="match status" value="1"/>
</dbReference>
<dbReference type="Gene3D" id="3.40.1280.10">
    <property type="match status" value="1"/>
</dbReference>
<keyword evidence="8" id="KW-1185">Reference proteome</keyword>
<dbReference type="PIRSF" id="PIRSF004808">
    <property type="entry name" value="LasT"/>
    <property type="match status" value="1"/>
</dbReference>
<evidence type="ECO:0000256" key="2">
    <source>
        <dbReference type="ARBA" id="ARBA00022603"/>
    </source>
</evidence>
<keyword evidence="2 5" id="KW-0489">Methyltransferase</keyword>
<dbReference type="Pfam" id="PF00588">
    <property type="entry name" value="SpoU_methylase"/>
    <property type="match status" value="1"/>
</dbReference>
<evidence type="ECO:0000259" key="6">
    <source>
        <dbReference type="Pfam" id="PF00588"/>
    </source>
</evidence>
<dbReference type="FunFam" id="3.40.1280.10:FF:000014">
    <property type="entry name" value="Predicted protein"/>
    <property type="match status" value="1"/>
</dbReference>
<reference evidence="7 8" key="1">
    <citation type="submission" date="2016-09" db="EMBL/GenBank/DDBJ databases">
        <authorList>
            <person name="Doonan J."/>
            <person name="Pachebat J.A."/>
            <person name="Golyshin P.N."/>
            <person name="Denman S."/>
            <person name="Mcdonald J.E."/>
        </authorList>
    </citation>
    <scope>NUCLEOTIDE SEQUENCE [LARGE SCALE GENOMIC DNA]</scope>
    <source>
        <strain evidence="7 8">NCPPB 3934</strain>
    </source>
</reference>
<dbReference type="Proteomes" id="UP000285648">
    <property type="component" value="Unassembled WGS sequence"/>
</dbReference>
<dbReference type="NCBIfam" id="NF007752">
    <property type="entry name" value="PRK10433.1"/>
    <property type="match status" value="1"/>
</dbReference>
<keyword evidence="3 7" id="KW-0808">Transferase</keyword>
<keyword evidence="5" id="KW-0963">Cytoplasm</keyword>
<comment type="subunit">
    <text evidence="5">Homodimer.</text>
</comment>
<dbReference type="GO" id="GO:0002128">
    <property type="term" value="P:tRNA nucleoside ribose methylation"/>
    <property type="evidence" value="ECO:0007669"/>
    <property type="project" value="TreeGrafter"/>
</dbReference>
<dbReference type="InterPro" id="IPR029028">
    <property type="entry name" value="Alpha/beta_knot_MTases"/>
</dbReference>
<dbReference type="GO" id="GO:0005829">
    <property type="term" value="C:cytosol"/>
    <property type="evidence" value="ECO:0007669"/>
    <property type="project" value="TreeGrafter"/>
</dbReference>
<evidence type="ECO:0000256" key="1">
    <source>
        <dbReference type="ARBA" id="ARBA00007228"/>
    </source>
</evidence>
<dbReference type="NCBIfam" id="TIGR00050">
    <property type="entry name" value="rRNA_methyl_1"/>
    <property type="match status" value="1"/>
</dbReference>
<comment type="similarity">
    <text evidence="1">Belongs to the class IV-like SAM-binding methyltransferase superfamily. RNA methyltransferase TrmH family.</text>
</comment>
<dbReference type="InterPro" id="IPR029026">
    <property type="entry name" value="tRNA_m1G_MTases_N"/>
</dbReference>
<dbReference type="PANTHER" id="PTHR42786:SF1">
    <property type="entry name" value="TRNA (CYTIDINE_URIDINE-2'-O-)-METHYLTRANSFERASE TRMJ"/>
    <property type="match status" value="1"/>
</dbReference>
<keyword evidence="4 5" id="KW-0949">S-adenosyl-L-methionine</keyword>
<dbReference type="AlphaFoldDB" id="A0A421DTZ3"/>
<protein>
    <recommendedName>
        <fullName evidence="5">tRNA (cytidine/uridine-2'-O-)-methyltransferase TrmJ</fullName>
        <ecNumber evidence="5">2.1.1.200</ecNumber>
    </recommendedName>
    <alternativeName>
        <fullName evidence="5">tRNA (cytidine(32)/uridine(32)-2'-O)-methyltransferase</fullName>
    </alternativeName>
    <alternativeName>
        <fullName evidence="5">tRNA Cm32/Um32 methyltransferase</fullName>
    </alternativeName>
</protein>
<dbReference type="GO" id="GO:0003723">
    <property type="term" value="F:RNA binding"/>
    <property type="evidence" value="ECO:0007669"/>
    <property type="project" value="InterPro"/>
</dbReference>
<sequence length="228" mass="25529">MQFHIILVEPARAENVGAAARAMKTMGFDELRIVGSNVHQEQAARWVAHGSVDILDAATTFPTLADALADIDFTIATTARSRARFRYYCTPAELLGVVQEKQHWVGSAALVFGREDAGLTNEELELADILTGVPMKADYPSLNLGQAVMVYCYQLAELMRVKHDEAIPPQSGQLSALRQRLERLLINLAVDDDEKLRDWIHQRLGRLEQRDTAMLHMLLHDVEKAISR</sequence>
<comment type="catalytic activity">
    <reaction evidence="5">
        <text>cytidine(32) in tRNA + S-adenosyl-L-methionine = 2'-O-methylcytidine(32) in tRNA + S-adenosyl-L-homocysteine + H(+)</text>
        <dbReference type="Rhea" id="RHEA:42932"/>
        <dbReference type="Rhea" id="RHEA-COMP:10288"/>
        <dbReference type="Rhea" id="RHEA-COMP:10289"/>
        <dbReference type="ChEBI" id="CHEBI:15378"/>
        <dbReference type="ChEBI" id="CHEBI:57856"/>
        <dbReference type="ChEBI" id="CHEBI:59789"/>
        <dbReference type="ChEBI" id="CHEBI:74495"/>
        <dbReference type="ChEBI" id="CHEBI:82748"/>
        <dbReference type="EC" id="2.1.1.200"/>
    </reaction>
</comment>
<comment type="caution">
    <text evidence="7">The sequence shown here is derived from an EMBL/GenBank/DDBJ whole genome shotgun (WGS) entry which is preliminary data.</text>
</comment>
<dbReference type="RefSeq" id="WP_121572812.1">
    <property type="nucleotide sequence ID" value="NZ_MJLZ01000001.1"/>
</dbReference>
<evidence type="ECO:0000256" key="4">
    <source>
        <dbReference type="ARBA" id="ARBA00022691"/>
    </source>
</evidence>
<dbReference type="InterPro" id="IPR004384">
    <property type="entry name" value="RNA_MeTrfase_TrmJ/LasT"/>
</dbReference>
<organism evidence="7 8">
    <name type="scientific">Brenneria alni</name>
    <dbReference type="NCBI Taxonomy" id="71656"/>
    <lineage>
        <taxon>Bacteria</taxon>
        <taxon>Pseudomonadati</taxon>
        <taxon>Pseudomonadota</taxon>
        <taxon>Gammaproteobacteria</taxon>
        <taxon>Enterobacterales</taxon>
        <taxon>Pectobacteriaceae</taxon>
        <taxon>Brenneria</taxon>
    </lineage>
</organism>
<dbReference type="InterPro" id="IPR001537">
    <property type="entry name" value="SpoU_MeTrfase"/>
</dbReference>
<evidence type="ECO:0000313" key="8">
    <source>
        <dbReference type="Proteomes" id="UP000285648"/>
    </source>
</evidence>
<dbReference type="GO" id="GO:0106339">
    <property type="term" value="F:tRNA (cytidine(32)-2'-O)-methyltransferase activity"/>
    <property type="evidence" value="ECO:0007669"/>
    <property type="project" value="RHEA"/>
</dbReference>
<dbReference type="EC" id="2.1.1.200" evidence="5"/>
<comment type="function">
    <text evidence="5">Catalyzes the formation of 2'O-methylated cytidine (Cm32) or 2'O-methylated uridine (Um32) at position 32 in tRNA.</text>
</comment>
<gene>
    <name evidence="5" type="primary">trmJ</name>
    <name evidence="7" type="ORF">BIY29_00655</name>
</gene>
<evidence type="ECO:0000256" key="5">
    <source>
        <dbReference type="RuleBase" id="RU362024"/>
    </source>
</evidence>
<dbReference type="EMBL" id="MJLZ01000001">
    <property type="protein sequence ID" value="RLM28199.1"/>
    <property type="molecule type" value="Genomic_DNA"/>
</dbReference>
<evidence type="ECO:0000256" key="3">
    <source>
        <dbReference type="ARBA" id="ARBA00022679"/>
    </source>
</evidence>
<dbReference type="GO" id="GO:0160206">
    <property type="term" value="F:tRNA (cytidine(32)/uridine(32)-2'-O)-methyltransferase activity"/>
    <property type="evidence" value="ECO:0007669"/>
    <property type="project" value="UniProtKB-EC"/>
</dbReference>